<keyword evidence="7" id="KW-0788">Thiol protease</keyword>
<evidence type="ECO:0000256" key="9">
    <source>
        <dbReference type="ARBA" id="ARBA00023163"/>
    </source>
</evidence>
<evidence type="ECO:0000256" key="6">
    <source>
        <dbReference type="ARBA" id="ARBA00022801"/>
    </source>
</evidence>
<accession>A0AAV9DDM7</accession>
<evidence type="ECO:0000313" key="13">
    <source>
        <dbReference type="EMBL" id="KAK1299074.1"/>
    </source>
</evidence>
<keyword evidence="14" id="KW-1185">Reference proteome</keyword>
<dbReference type="EC" id="3.4.19.12" evidence="3"/>
<organism evidence="13 14">
    <name type="scientific">Acorus calamus</name>
    <name type="common">Sweet flag</name>
    <dbReference type="NCBI Taxonomy" id="4465"/>
    <lineage>
        <taxon>Eukaryota</taxon>
        <taxon>Viridiplantae</taxon>
        <taxon>Streptophyta</taxon>
        <taxon>Embryophyta</taxon>
        <taxon>Tracheophyta</taxon>
        <taxon>Spermatophyta</taxon>
        <taxon>Magnoliopsida</taxon>
        <taxon>Liliopsida</taxon>
        <taxon>Acoraceae</taxon>
        <taxon>Acorus</taxon>
    </lineage>
</organism>
<dbReference type="AlphaFoldDB" id="A0AAV9DDM7"/>
<keyword evidence="8" id="KW-0805">Transcription regulation</keyword>
<dbReference type="Proteomes" id="UP001180020">
    <property type="component" value="Unassembled WGS sequence"/>
</dbReference>
<evidence type="ECO:0000256" key="5">
    <source>
        <dbReference type="ARBA" id="ARBA00022786"/>
    </source>
</evidence>
<name>A0AAV9DDM7_ACOCL</name>
<evidence type="ECO:0000256" key="1">
    <source>
        <dbReference type="ARBA" id="ARBA00000707"/>
    </source>
</evidence>
<dbReference type="PRINTS" id="PR01233">
    <property type="entry name" value="JOSEPHIN"/>
</dbReference>
<dbReference type="PANTHER" id="PTHR14159:SF0">
    <property type="entry name" value="ATAXIN-3-RELATED"/>
    <property type="match status" value="1"/>
</dbReference>
<reference evidence="13" key="2">
    <citation type="submission" date="2023-06" db="EMBL/GenBank/DDBJ databases">
        <authorList>
            <person name="Ma L."/>
            <person name="Liu K.-W."/>
            <person name="Li Z."/>
            <person name="Hsiao Y.-Y."/>
            <person name="Qi Y."/>
            <person name="Fu T."/>
            <person name="Tang G."/>
            <person name="Zhang D."/>
            <person name="Sun W.-H."/>
            <person name="Liu D.-K."/>
            <person name="Li Y."/>
            <person name="Chen G.-Z."/>
            <person name="Liu X.-D."/>
            <person name="Liao X.-Y."/>
            <person name="Jiang Y.-T."/>
            <person name="Yu X."/>
            <person name="Hao Y."/>
            <person name="Huang J."/>
            <person name="Zhao X.-W."/>
            <person name="Ke S."/>
            <person name="Chen Y.-Y."/>
            <person name="Wu W.-L."/>
            <person name="Hsu J.-L."/>
            <person name="Lin Y.-F."/>
            <person name="Huang M.-D."/>
            <person name="Li C.-Y."/>
            <person name="Huang L."/>
            <person name="Wang Z.-W."/>
            <person name="Zhao X."/>
            <person name="Zhong W.-Y."/>
            <person name="Peng D.-H."/>
            <person name="Ahmad S."/>
            <person name="Lan S."/>
            <person name="Zhang J.-S."/>
            <person name="Tsai W.-C."/>
            <person name="Van De Peer Y."/>
            <person name="Liu Z.-J."/>
        </authorList>
    </citation>
    <scope>NUCLEOTIDE SEQUENCE</scope>
    <source>
        <strain evidence="13">CP</strain>
        <tissue evidence="13">Leaves</tissue>
    </source>
</reference>
<protein>
    <recommendedName>
        <fullName evidence="3">ubiquitinyl hydrolase 1</fullName>
        <ecNumber evidence="3">3.4.19.12</ecNumber>
    </recommendedName>
</protein>
<dbReference type="Gene3D" id="1.10.287.10">
    <property type="entry name" value="S15/NS1, RNA-binding"/>
    <property type="match status" value="1"/>
</dbReference>
<evidence type="ECO:0000256" key="2">
    <source>
        <dbReference type="ARBA" id="ARBA00004123"/>
    </source>
</evidence>
<comment type="subcellular location">
    <subcellularLocation>
        <location evidence="2">Nucleus</location>
    </subcellularLocation>
</comment>
<dbReference type="Pfam" id="PF02099">
    <property type="entry name" value="Josephin"/>
    <property type="match status" value="1"/>
</dbReference>
<keyword evidence="4" id="KW-0645">Protease</keyword>
<comment type="caution">
    <text evidence="13">The sequence shown here is derived from an EMBL/GenBank/DDBJ whole genome shotgun (WGS) entry which is preliminary data.</text>
</comment>
<evidence type="ECO:0000313" key="14">
    <source>
        <dbReference type="Proteomes" id="UP001180020"/>
    </source>
</evidence>
<dbReference type="InterPro" id="IPR006155">
    <property type="entry name" value="Josephin"/>
</dbReference>
<keyword evidence="9" id="KW-0804">Transcription</keyword>
<dbReference type="GO" id="GO:0006508">
    <property type="term" value="P:proteolysis"/>
    <property type="evidence" value="ECO:0007669"/>
    <property type="project" value="UniProtKB-KW"/>
</dbReference>
<evidence type="ECO:0000256" key="11">
    <source>
        <dbReference type="PROSITE-ProRule" id="PRU00331"/>
    </source>
</evidence>
<evidence type="ECO:0000256" key="10">
    <source>
        <dbReference type="ARBA" id="ARBA00023242"/>
    </source>
</evidence>
<dbReference type="GO" id="GO:0016579">
    <property type="term" value="P:protein deubiquitination"/>
    <property type="evidence" value="ECO:0007669"/>
    <property type="project" value="InterPro"/>
</dbReference>
<proteinExistence type="predicted"/>
<dbReference type="PROSITE" id="PS50957">
    <property type="entry name" value="JOSEPHIN"/>
    <property type="match status" value="1"/>
</dbReference>
<dbReference type="GO" id="GO:0004843">
    <property type="term" value="F:cysteine-type deubiquitinase activity"/>
    <property type="evidence" value="ECO:0007669"/>
    <property type="project" value="UniProtKB-EC"/>
</dbReference>
<evidence type="ECO:0000256" key="3">
    <source>
        <dbReference type="ARBA" id="ARBA00012759"/>
    </source>
</evidence>
<reference evidence="13" key="1">
    <citation type="journal article" date="2023" name="Nat. Commun.">
        <title>Diploid and tetraploid genomes of Acorus and the evolution of monocots.</title>
        <authorList>
            <person name="Ma L."/>
            <person name="Liu K.W."/>
            <person name="Li Z."/>
            <person name="Hsiao Y.Y."/>
            <person name="Qi Y."/>
            <person name="Fu T."/>
            <person name="Tang G.D."/>
            <person name="Zhang D."/>
            <person name="Sun W.H."/>
            <person name="Liu D.K."/>
            <person name="Li Y."/>
            <person name="Chen G.Z."/>
            <person name="Liu X.D."/>
            <person name="Liao X.Y."/>
            <person name="Jiang Y.T."/>
            <person name="Yu X."/>
            <person name="Hao Y."/>
            <person name="Huang J."/>
            <person name="Zhao X.W."/>
            <person name="Ke S."/>
            <person name="Chen Y.Y."/>
            <person name="Wu W.L."/>
            <person name="Hsu J.L."/>
            <person name="Lin Y.F."/>
            <person name="Huang M.D."/>
            <person name="Li C.Y."/>
            <person name="Huang L."/>
            <person name="Wang Z.W."/>
            <person name="Zhao X."/>
            <person name="Zhong W.Y."/>
            <person name="Peng D.H."/>
            <person name="Ahmad S."/>
            <person name="Lan S."/>
            <person name="Zhang J.S."/>
            <person name="Tsai W.C."/>
            <person name="Van de Peer Y."/>
            <person name="Liu Z.J."/>
        </authorList>
    </citation>
    <scope>NUCLEOTIDE SEQUENCE</scope>
    <source>
        <strain evidence="13">CP</strain>
    </source>
</reference>
<evidence type="ECO:0000259" key="12">
    <source>
        <dbReference type="PROSITE" id="PS50957"/>
    </source>
</evidence>
<comment type="catalytic activity">
    <reaction evidence="1">
        <text>Thiol-dependent hydrolysis of ester, thioester, amide, peptide and isopeptide bonds formed by the C-terminal Gly of ubiquitin (a 76-residue protein attached to proteins as an intracellular targeting signal).</text>
        <dbReference type="EC" id="3.4.19.12"/>
    </reaction>
</comment>
<dbReference type="SMART" id="SM01246">
    <property type="entry name" value="Josephin"/>
    <property type="match status" value="1"/>
</dbReference>
<dbReference type="GO" id="GO:0005634">
    <property type="term" value="C:nucleus"/>
    <property type="evidence" value="ECO:0007669"/>
    <property type="project" value="UniProtKB-SubCell"/>
</dbReference>
<comment type="caution">
    <text evidence="11">Lacks conserved residue(s) required for the propagation of feature annotation.</text>
</comment>
<keyword evidence="10" id="KW-0539">Nucleus</keyword>
<evidence type="ECO:0000256" key="4">
    <source>
        <dbReference type="ARBA" id="ARBA00022670"/>
    </source>
</evidence>
<dbReference type="InterPro" id="IPR033865">
    <property type="entry name" value="Ataxin-3"/>
</dbReference>
<dbReference type="PANTHER" id="PTHR14159">
    <property type="entry name" value="ATAXIN-3-RELATED"/>
    <property type="match status" value="1"/>
</dbReference>
<feature type="domain" description="Josephin" evidence="12">
    <location>
        <begin position="8"/>
        <end position="177"/>
    </location>
</feature>
<keyword evidence="5" id="KW-0833">Ubl conjugation pathway</keyword>
<evidence type="ECO:0000256" key="7">
    <source>
        <dbReference type="ARBA" id="ARBA00022807"/>
    </source>
</evidence>
<dbReference type="EMBL" id="JAUJYO010000014">
    <property type="protein sequence ID" value="KAK1299074.1"/>
    <property type="molecule type" value="Genomic_DNA"/>
</dbReference>
<dbReference type="Gene3D" id="3.90.70.40">
    <property type="match status" value="1"/>
</dbReference>
<sequence>MARPSDCPMMLYHETHQSKLRAVHCVNTVLQGPFFFDHELTDLASYLYNKVYYDDDDDVFDIDVSHIVSLGGHFCLQVVRAALEVWNLHVIPIEDDERAKIDPGLENAFICHGQNNWVCARRVGGEWYSFDGARDVPERLSKHDLSAYFDALRDDGWGVFAVRGDLPDECPVSSSRYGKWVLPEDARGAKKSGSFGSRGYEASLSSSQVALLLDEEEDLNAAIAASLEDW</sequence>
<evidence type="ECO:0000256" key="8">
    <source>
        <dbReference type="ARBA" id="ARBA00023015"/>
    </source>
</evidence>
<gene>
    <name evidence="13" type="ORF">QJS10_CPB14g01715</name>
</gene>
<keyword evidence="6" id="KW-0378">Hydrolase</keyword>